<dbReference type="EMBL" id="WNDX01000216">
    <property type="protein sequence ID" value="KAF1035570.1"/>
    <property type="molecule type" value="Genomic_DNA"/>
</dbReference>
<sequence length="103" mass="11400">MAVLWLVAMMVRQGWIRQLADRLPLVVTVGKNGLVCFVWGTMISLLADILLYLATDGRPGNWSGLMADMAAIASMLAIGALAQAWKDYRKRIKQRRGHAAHAH</sequence>
<dbReference type="InterPro" id="IPR014550">
    <property type="entry name" value="UCP028704_OpgC"/>
</dbReference>
<dbReference type="AlphaFoldDB" id="A0A7V8JSI8"/>
<evidence type="ECO:0000313" key="2">
    <source>
        <dbReference type="EMBL" id="KAF1035570.1"/>
    </source>
</evidence>
<proteinExistence type="predicted"/>
<comment type="caution">
    <text evidence="2">The sequence shown here is derived from an EMBL/GenBank/DDBJ whole genome shotgun (WGS) entry which is preliminary data.</text>
</comment>
<accession>A0A7V8JSI8</accession>
<feature type="transmembrane region" description="Helical" evidence="1">
    <location>
        <begin position="32"/>
        <end position="53"/>
    </location>
</feature>
<gene>
    <name evidence="2" type="ORF">GAK35_04183</name>
</gene>
<name>A0A7V8JSI8_9BURK</name>
<reference evidence="3" key="1">
    <citation type="journal article" date="2020" name="MBio">
        <title>Horizontal gene transfer to a defensive symbiont with a reduced genome amongst a multipartite beetle microbiome.</title>
        <authorList>
            <person name="Waterworth S.C."/>
            <person name="Florez L.V."/>
            <person name="Rees E.R."/>
            <person name="Hertweck C."/>
            <person name="Kaltenpoth M."/>
            <person name="Kwan J.C."/>
        </authorList>
    </citation>
    <scope>NUCLEOTIDE SEQUENCE [LARGE SCALE GENOMIC DNA]</scope>
</reference>
<keyword evidence="1" id="KW-0812">Transmembrane</keyword>
<evidence type="ECO:0000313" key="3">
    <source>
        <dbReference type="Proteomes" id="UP000462435"/>
    </source>
</evidence>
<dbReference type="Pfam" id="PF10129">
    <property type="entry name" value="OpgC_C"/>
    <property type="match status" value="1"/>
</dbReference>
<dbReference type="Proteomes" id="UP000462435">
    <property type="component" value="Unassembled WGS sequence"/>
</dbReference>
<feature type="transmembrane region" description="Helical" evidence="1">
    <location>
        <begin position="65"/>
        <end position="85"/>
    </location>
</feature>
<organism evidence="2 3">
    <name type="scientific">Herbaspirillum frisingense</name>
    <dbReference type="NCBI Taxonomy" id="92645"/>
    <lineage>
        <taxon>Bacteria</taxon>
        <taxon>Pseudomonadati</taxon>
        <taxon>Pseudomonadota</taxon>
        <taxon>Betaproteobacteria</taxon>
        <taxon>Burkholderiales</taxon>
        <taxon>Oxalobacteraceae</taxon>
        <taxon>Herbaspirillum</taxon>
    </lineage>
</organism>
<keyword evidence="1" id="KW-1133">Transmembrane helix</keyword>
<protein>
    <submittedName>
        <fullName evidence="2">Uncharacterized protein</fullName>
    </submittedName>
</protein>
<keyword evidence="1" id="KW-0472">Membrane</keyword>
<evidence type="ECO:0000256" key="1">
    <source>
        <dbReference type="SAM" id="Phobius"/>
    </source>
</evidence>